<dbReference type="EMBL" id="FOLM01000022">
    <property type="protein sequence ID" value="SFD64898.1"/>
    <property type="molecule type" value="Genomic_DNA"/>
</dbReference>
<dbReference type="Proteomes" id="UP000199207">
    <property type="component" value="Unassembled WGS sequence"/>
</dbReference>
<evidence type="ECO:0000313" key="1">
    <source>
        <dbReference type="EMBL" id="SFD64898.1"/>
    </source>
</evidence>
<sequence length="379" mass="40492">MNDRLLSWFPLVQRSRPPALPLDARIRQLKDLAAQPAAGDIQQQAIRAAEVCNKAALIASDCAVPDLARALCWSQYAVFDQARPLPPWAVKLALQPILNIARQLIREGDGSSAYAMLEALLSAARAKSSVEITGRTVDLHTITGTAGDYKTVCTLVWAALLADGTRALTQAGRWHEAAEAAATHRGVGARLLDGRQTTILALAKNGRHNEATALVENSRPSEPWEEAVRNLLRIMCRDTGSAPATHVDAMLTTALTLRRQPVPGTTVFLTRVGIATLVLAAGHTDGRIPQLHTDILAMAHTDGYAARDALTHPQLRHAMTASQHHALTSLVRTAGLDAGTLPEPLRSDLMSAVQTAQDRLRCCLGHGAVTSPTTPPAGS</sequence>
<dbReference type="AlphaFoldDB" id="A0A1I1U5K3"/>
<organism evidence="1 2">
    <name type="scientific">Streptomyces aidingensis</name>
    <dbReference type="NCBI Taxonomy" id="910347"/>
    <lineage>
        <taxon>Bacteria</taxon>
        <taxon>Bacillati</taxon>
        <taxon>Actinomycetota</taxon>
        <taxon>Actinomycetes</taxon>
        <taxon>Kitasatosporales</taxon>
        <taxon>Streptomycetaceae</taxon>
        <taxon>Streptomyces</taxon>
    </lineage>
</organism>
<gene>
    <name evidence="1" type="ORF">SAMN05421773_12252</name>
</gene>
<reference evidence="1 2" key="1">
    <citation type="submission" date="2016-10" db="EMBL/GenBank/DDBJ databases">
        <authorList>
            <person name="de Groot N.N."/>
        </authorList>
    </citation>
    <scope>NUCLEOTIDE SEQUENCE [LARGE SCALE GENOMIC DNA]</scope>
    <source>
        <strain evidence="1 2">CGMCC 4.5739</strain>
    </source>
</reference>
<keyword evidence="2" id="KW-1185">Reference proteome</keyword>
<evidence type="ECO:0000313" key="2">
    <source>
        <dbReference type="Proteomes" id="UP000199207"/>
    </source>
</evidence>
<dbReference type="OrthoDB" id="3504852at2"/>
<protein>
    <submittedName>
        <fullName evidence="1">Uncharacterized protein</fullName>
    </submittedName>
</protein>
<name>A0A1I1U5K3_9ACTN</name>
<dbReference type="RefSeq" id="WP_093841368.1">
    <property type="nucleotide sequence ID" value="NZ_FOLM01000022.1"/>
</dbReference>
<accession>A0A1I1U5K3</accession>
<dbReference type="STRING" id="910347.SAMN05421773_12252"/>
<proteinExistence type="predicted"/>